<dbReference type="GO" id="GO:0140572">
    <property type="term" value="P:vacuole fission"/>
    <property type="evidence" value="ECO:0007669"/>
    <property type="project" value="EnsemblFungi"/>
</dbReference>
<dbReference type="GO" id="GO:0000001">
    <property type="term" value="P:mitochondrion inheritance"/>
    <property type="evidence" value="ECO:0007669"/>
    <property type="project" value="EnsemblFungi"/>
</dbReference>
<dbReference type="GO" id="GO:0005829">
    <property type="term" value="C:cytosol"/>
    <property type="evidence" value="ECO:0007669"/>
    <property type="project" value="EnsemblFungi"/>
</dbReference>
<dbReference type="GO" id="GO:0005741">
    <property type="term" value="C:mitochondrial outer membrane"/>
    <property type="evidence" value="ECO:0007669"/>
    <property type="project" value="EnsemblFungi"/>
</dbReference>
<dbReference type="AlphaFoldDB" id="B6K1C3"/>
<dbReference type="PROSITE" id="PS51718">
    <property type="entry name" value="G_DYNAMIN_2"/>
    <property type="match status" value="1"/>
</dbReference>
<reference evidence="7 9" key="1">
    <citation type="journal article" date="2011" name="Science">
        <title>Comparative functional genomics of the fission yeasts.</title>
        <authorList>
            <person name="Rhind N."/>
            <person name="Chen Z."/>
            <person name="Yassour M."/>
            <person name="Thompson D.A."/>
            <person name="Haas B.J."/>
            <person name="Habib N."/>
            <person name="Wapinski I."/>
            <person name="Roy S."/>
            <person name="Lin M.F."/>
            <person name="Heiman D.I."/>
            <person name="Young S.K."/>
            <person name="Furuya K."/>
            <person name="Guo Y."/>
            <person name="Pidoux A."/>
            <person name="Chen H.M."/>
            <person name="Robbertse B."/>
            <person name="Goldberg J.M."/>
            <person name="Aoki K."/>
            <person name="Bayne E.H."/>
            <person name="Berlin A.M."/>
            <person name="Desjardins C.A."/>
            <person name="Dobbs E."/>
            <person name="Dukaj L."/>
            <person name="Fan L."/>
            <person name="FitzGerald M.G."/>
            <person name="French C."/>
            <person name="Gujja S."/>
            <person name="Hansen K."/>
            <person name="Keifenheim D."/>
            <person name="Levin J.Z."/>
            <person name="Mosher R.A."/>
            <person name="Mueller C.A."/>
            <person name="Pfiffner J."/>
            <person name="Priest M."/>
            <person name="Russ C."/>
            <person name="Smialowska A."/>
            <person name="Swoboda P."/>
            <person name="Sykes S.M."/>
            <person name="Vaughn M."/>
            <person name="Vengrova S."/>
            <person name="Yoder R."/>
            <person name="Zeng Q."/>
            <person name="Allshire R."/>
            <person name="Baulcombe D."/>
            <person name="Birren B.W."/>
            <person name="Brown W."/>
            <person name="Ekwall K."/>
            <person name="Kellis M."/>
            <person name="Leatherwood J."/>
            <person name="Levin H."/>
            <person name="Margalit H."/>
            <person name="Martienssen R."/>
            <person name="Nieduszynski C.A."/>
            <person name="Spatafora J.W."/>
            <person name="Friedman N."/>
            <person name="Dalgaard J.Z."/>
            <person name="Baumann P."/>
            <person name="Niki H."/>
            <person name="Regev A."/>
            <person name="Nusbaum C."/>
        </authorList>
    </citation>
    <scope>NUCLEOTIDE SEQUENCE [LARGE SCALE GENOMIC DNA]</scope>
    <source>
        <strain evidence="9">yFS275 / FY16936</strain>
    </source>
</reference>
<dbReference type="SMART" id="SM00302">
    <property type="entry name" value="GED"/>
    <property type="match status" value="1"/>
</dbReference>
<feature type="compositionally biased region" description="Polar residues" evidence="4">
    <location>
        <begin position="590"/>
        <end position="603"/>
    </location>
</feature>
<dbReference type="SUPFAM" id="SSF52540">
    <property type="entry name" value="P-loop containing nucleoside triphosphate hydrolases"/>
    <property type="match status" value="1"/>
</dbReference>
<comment type="similarity">
    <text evidence="3">Belongs to the TRAFAC class dynamin-like GTPase superfamily. Dynamin/Fzo/YdjA family.</text>
</comment>
<dbReference type="Gene3D" id="1.20.120.1240">
    <property type="entry name" value="Dynamin, middle domain"/>
    <property type="match status" value="2"/>
</dbReference>
<dbReference type="GO" id="GO:0015886">
    <property type="term" value="P:heme transport"/>
    <property type="evidence" value="ECO:0007669"/>
    <property type="project" value="EnsemblFungi"/>
</dbReference>
<dbReference type="Gene3D" id="3.40.50.300">
    <property type="entry name" value="P-loop containing nucleotide triphosphate hydrolases"/>
    <property type="match status" value="1"/>
</dbReference>
<evidence type="ECO:0000313" key="9">
    <source>
        <dbReference type="Proteomes" id="UP000001744"/>
    </source>
</evidence>
<dbReference type="PANTHER" id="PTHR11566:SF235">
    <property type="entry name" value="DYNAMIN-RELATED PROTEIN DNM1"/>
    <property type="match status" value="1"/>
</dbReference>
<dbReference type="GO" id="GO:0034643">
    <property type="term" value="P:establishment of mitochondrion localization, microtubule-mediated"/>
    <property type="evidence" value="ECO:0007669"/>
    <property type="project" value="EnsemblFungi"/>
</dbReference>
<dbReference type="GeneID" id="7048532"/>
<dbReference type="PANTHER" id="PTHR11566">
    <property type="entry name" value="DYNAMIN"/>
    <property type="match status" value="1"/>
</dbReference>
<dbReference type="PROSITE" id="PS00410">
    <property type="entry name" value="G_DYNAMIN_1"/>
    <property type="match status" value="1"/>
</dbReference>
<dbReference type="InterPro" id="IPR020850">
    <property type="entry name" value="GED_dom"/>
</dbReference>
<feature type="domain" description="Dynamin-type G" evidence="6">
    <location>
        <begin position="23"/>
        <end position="326"/>
    </location>
</feature>
<evidence type="ECO:0000313" key="8">
    <source>
        <dbReference type="JaponicusDB" id="SJAG_02848"/>
    </source>
</evidence>
<keyword evidence="9" id="KW-1185">Reference proteome</keyword>
<dbReference type="OMA" id="CAYINTN"/>
<feature type="region of interest" description="Disordered" evidence="4">
    <location>
        <begin position="561"/>
        <end position="617"/>
    </location>
</feature>
<dbReference type="GO" id="GO:0016050">
    <property type="term" value="P:vesicle organization"/>
    <property type="evidence" value="ECO:0007669"/>
    <property type="project" value="EnsemblFungi"/>
</dbReference>
<dbReference type="GO" id="GO:0016559">
    <property type="term" value="P:peroxisome fission"/>
    <property type="evidence" value="ECO:0000318"/>
    <property type="project" value="GO_Central"/>
</dbReference>
<feature type="domain" description="GED" evidence="5">
    <location>
        <begin position="703"/>
        <end position="790"/>
    </location>
</feature>
<dbReference type="InterPro" id="IPR022812">
    <property type="entry name" value="Dynamin"/>
</dbReference>
<evidence type="ECO:0000256" key="2">
    <source>
        <dbReference type="ARBA" id="ARBA00023134"/>
    </source>
</evidence>
<dbReference type="GO" id="GO:0000266">
    <property type="term" value="P:mitochondrial fission"/>
    <property type="evidence" value="ECO:0000318"/>
    <property type="project" value="GO_Central"/>
</dbReference>
<dbReference type="VEuPathDB" id="FungiDB:SJAG_02848"/>
<dbReference type="EMBL" id="KE651166">
    <property type="protein sequence ID" value="EEB07744.1"/>
    <property type="molecule type" value="Genomic_DNA"/>
</dbReference>
<dbReference type="Pfam" id="PF02212">
    <property type="entry name" value="GED"/>
    <property type="match status" value="1"/>
</dbReference>
<gene>
    <name evidence="8" type="primary">dnm1</name>
    <name evidence="7" type="ORF">SJAG_02848</name>
</gene>
<dbReference type="GO" id="GO:0048312">
    <property type="term" value="P:intracellular distribution of mitochondria"/>
    <property type="evidence" value="ECO:0000318"/>
    <property type="project" value="GO_Central"/>
</dbReference>
<dbReference type="GO" id="GO:0016020">
    <property type="term" value="C:membrane"/>
    <property type="evidence" value="ECO:0000318"/>
    <property type="project" value="GO_Central"/>
</dbReference>
<evidence type="ECO:0000256" key="3">
    <source>
        <dbReference type="RuleBase" id="RU003932"/>
    </source>
</evidence>
<evidence type="ECO:0000259" key="6">
    <source>
        <dbReference type="PROSITE" id="PS51718"/>
    </source>
</evidence>
<evidence type="ECO:0000256" key="4">
    <source>
        <dbReference type="SAM" id="MobiDB-lite"/>
    </source>
</evidence>
<dbReference type="InterPro" id="IPR030381">
    <property type="entry name" value="G_DYNAMIN_dom"/>
</dbReference>
<dbReference type="Pfam" id="PF00350">
    <property type="entry name" value="Dynamin_N"/>
    <property type="match status" value="1"/>
</dbReference>
<dbReference type="GO" id="GO:0032153">
    <property type="term" value="C:cell division site"/>
    <property type="evidence" value="ECO:0007669"/>
    <property type="project" value="EnsemblFungi"/>
</dbReference>
<dbReference type="SMART" id="SM00053">
    <property type="entry name" value="DYNc"/>
    <property type="match status" value="1"/>
</dbReference>
<dbReference type="GO" id="GO:0005739">
    <property type="term" value="C:mitochondrion"/>
    <property type="evidence" value="ECO:0000318"/>
    <property type="project" value="GO_Central"/>
</dbReference>
<dbReference type="HOGENOM" id="CLU_008964_5_0_1"/>
<dbReference type="GO" id="GO:0005874">
    <property type="term" value="C:microtubule"/>
    <property type="evidence" value="ECO:0000318"/>
    <property type="project" value="GO_Central"/>
</dbReference>
<keyword evidence="2 3" id="KW-0342">GTP-binding</keyword>
<keyword evidence="1 3" id="KW-0547">Nucleotide-binding</keyword>
<dbReference type="GO" id="GO:0008017">
    <property type="term" value="F:microtubule binding"/>
    <property type="evidence" value="ECO:0000318"/>
    <property type="project" value="GO_Central"/>
</dbReference>
<dbReference type="PRINTS" id="PR00195">
    <property type="entry name" value="DYNAMIN"/>
</dbReference>
<dbReference type="InterPro" id="IPR019762">
    <property type="entry name" value="Dynamin_GTPase_CS"/>
</dbReference>
<dbReference type="GO" id="GO:0005525">
    <property type="term" value="F:GTP binding"/>
    <property type="evidence" value="ECO:0007669"/>
    <property type="project" value="UniProtKB-KW"/>
</dbReference>
<dbReference type="CDD" id="cd08771">
    <property type="entry name" value="DLP_1"/>
    <property type="match status" value="1"/>
</dbReference>
<dbReference type="eggNOG" id="KOG0446">
    <property type="taxonomic scope" value="Eukaryota"/>
</dbReference>
<name>B6K1C3_SCHJY</name>
<dbReference type="GO" id="GO:0090149">
    <property type="term" value="P:mitochondrial membrane fission"/>
    <property type="evidence" value="ECO:0007669"/>
    <property type="project" value="EnsemblFungi"/>
</dbReference>
<dbReference type="GO" id="GO:0003924">
    <property type="term" value="F:GTPase activity"/>
    <property type="evidence" value="ECO:0000318"/>
    <property type="project" value="GO_Central"/>
</dbReference>
<dbReference type="InterPro" id="IPR027417">
    <property type="entry name" value="P-loop_NTPase"/>
</dbReference>
<organism evidence="7 9">
    <name type="scientific">Schizosaccharomyces japonicus (strain yFS275 / FY16936)</name>
    <name type="common">Fission yeast</name>
    <dbReference type="NCBI Taxonomy" id="402676"/>
    <lineage>
        <taxon>Eukaryota</taxon>
        <taxon>Fungi</taxon>
        <taxon>Dikarya</taxon>
        <taxon>Ascomycota</taxon>
        <taxon>Taphrinomycotina</taxon>
        <taxon>Schizosaccharomycetes</taxon>
        <taxon>Schizosaccharomycetales</taxon>
        <taxon>Schizosaccharomycetaceae</taxon>
        <taxon>Schizosaccharomyces</taxon>
    </lineage>
</organism>
<dbReference type="PROSITE" id="PS51388">
    <property type="entry name" value="GED"/>
    <property type="match status" value="1"/>
</dbReference>
<dbReference type="JaponicusDB" id="SJAG_02848">
    <property type="gene designation" value="dnm1"/>
</dbReference>
<dbReference type="OrthoDB" id="5061070at2759"/>
<evidence type="ECO:0000256" key="1">
    <source>
        <dbReference type="ARBA" id="ARBA00022741"/>
    </source>
</evidence>
<feature type="compositionally biased region" description="Polar residues" evidence="4">
    <location>
        <begin position="569"/>
        <end position="583"/>
    </location>
</feature>
<dbReference type="GO" id="GO:0051260">
    <property type="term" value="P:protein homooligomerization"/>
    <property type="evidence" value="ECO:0007669"/>
    <property type="project" value="EnsemblFungi"/>
</dbReference>
<dbReference type="GO" id="GO:0005777">
    <property type="term" value="C:peroxisome"/>
    <property type="evidence" value="ECO:0000318"/>
    <property type="project" value="GO_Central"/>
</dbReference>
<dbReference type="GO" id="GO:0042802">
    <property type="term" value="F:identical protein binding"/>
    <property type="evidence" value="ECO:0007669"/>
    <property type="project" value="EnsemblFungi"/>
</dbReference>
<dbReference type="GO" id="GO:0097753">
    <property type="term" value="P:membrane bending"/>
    <property type="evidence" value="ECO:0007669"/>
    <property type="project" value="EnsemblFungi"/>
</dbReference>
<dbReference type="InterPro" id="IPR000375">
    <property type="entry name" value="Dynamin_stalk"/>
</dbReference>
<dbReference type="GO" id="GO:0005737">
    <property type="term" value="C:cytoplasm"/>
    <property type="evidence" value="ECO:0000318"/>
    <property type="project" value="GO_Central"/>
</dbReference>
<evidence type="ECO:0000259" key="5">
    <source>
        <dbReference type="PROSITE" id="PS51388"/>
    </source>
</evidence>
<dbReference type="Pfam" id="PF01031">
    <property type="entry name" value="Dynamin_M"/>
    <property type="match status" value="1"/>
</dbReference>
<dbReference type="Proteomes" id="UP000001744">
    <property type="component" value="Unassembled WGS sequence"/>
</dbReference>
<dbReference type="GO" id="GO:0016236">
    <property type="term" value="P:macroautophagy"/>
    <property type="evidence" value="ECO:0007669"/>
    <property type="project" value="EnsemblFungi"/>
</dbReference>
<dbReference type="STRING" id="402676.B6K1C3"/>
<evidence type="ECO:0000313" key="7">
    <source>
        <dbReference type="EMBL" id="EEB07744.1"/>
    </source>
</evidence>
<protein>
    <submittedName>
        <fullName evidence="7">Dynamin Dnm1</fullName>
    </submittedName>
</protein>
<dbReference type="InterPro" id="IPR003130">
    <property type="entry name" value="GED"/>
</dbReference>
<accession>B6K1C3</accession>
<dbReference type="RefSeq" id="XP_002174037.1">
    <property type="nucleotide sequence ID" value="XM_002174001.2"/>
</dbReference>
<dbReference type="InterPro" id="IPR001401">
    <property type="entry name" value="Dynamin_GTPase"/>
</dbReference>
<sequence length="790" mass="86878">MEQLVPLVNQLQDLVYNTIGYDFLDLPSIVVVGSQSCGKSSVLENIVGREFLPRGTGIVTRRPLVLQLINIRKPEPLPEAGSEEKAAKKIDRAFQHSVKQETPSTTSNVQDYAEFLHLPNVKFTDFQRVREEIMNETLRVAGANKGINKLPINLKIHSTRVLNLTLVDLPGLTKLPIGDQPTDIEAQTRSLIMEYISKPNAIILAVSPANVDIVNSDGLKLARSVDPNGKRTLGILTKLDLMDQGTNAMDILSGRVYPLKLGFIPTVNRSQSDIQTHKSLTDALKAETQYFCSHPAYRSIAHRCGTAYLAKSLNALLVSHIRDRLPDIKARLGALTTQTKQQLQNLGCQDFGDKGQKGLILLQAMTKFASSFIASIDGHSTNVAMKELSGGARLFSIFNNVFKNAVIDIDPMSNLSTLDIRTAILNSTGPRATLFVPELAFDILVKPQIKLLGPVCQQCVQLVYEELMKICHTCGEADLARFPKLQARLIEVVSELLQENLKPTIKFVDTLISIQSAYINTSHPDFIGAQGAMSNVLAKRENIARASSVAVADVKAKVNPDAEMDLPSGPNSANAVAEASTNARHAGDCNSDNKNTNTQSVLAPSSPSFPPDAPTTESATRRSFLNYVFGNISPSPTVQSRPPTSMMKRRTESINTFRSEAPAEESLLTITGTAGAGPLTSDLLNQVESLALEKMNEREQLEVELIRELIMSYFNLTRQTLIDQIPKVIMHLMVNASKEAIQNRLVSELYKEELFDSLLIEDENIRNEREKCEKLLSVYKGANKIISSVL</sequence>
<proteinExistence type="inferred from homology"/>
<dbReference type="InterPro" id="IPR045063">
    <property type="entry name" value="Dynamin_N"/>
</dbReference>